<evidence type="ECO:0000313" key="3">
    <source>
        <dbReference type="Proteomes" id="UP001206925"/>
    </source>
</evidence>
<organism evidence="2 3">
    <name type="scientific">Ambrosia artemisiifolia</name>
    <name type="common">Common ragweed</name>
    <dbReference type="NCBI Taxonomy" id="4212"/>
    <lineage>
        <taxon>Eukaryota</taxon>
        <taxon>Viridiplantae</taxon>
        <taxon>Streptophyta</taxon>
        <taxon>Embryophyta</taxon>
        <taxon>Tracheophyta</taxon>
        <taxon>Spermatophyta</taxon>
        <taxon>Magnoliopsida</taxon>
        <taxon>eudicotyledons</taxon>
        <taxon>Gunneridae</taxon>
        <taxon>Pentapetalae</taxon>
        <taxon>asterids</taxon>
        <taxon>campanulids</taxon>
        <taxon>Asterales</taxon>
        <taxon>Asteraceae</taxon>
        <taxon>Asteroideae</taxon>
        <taxon>Heliantheae alliance</taxon>
        <taxon>Heliantheae</taxon>
        <taxon>Ambrosia</taxon>
    </lineage>
</organism>
<gene>
    <name evidence="2" type="ORF">M8C21_020366</name>
</gene>
<dbReference type="EMBL" id="JAMZMK010010995">
    <property type="protein sequence ID" value="KAI7729459.1"/>
    <property type="molecule type" value="Genomic_DNA"/>
</dbReference>
<evidence type="ECO:0000313" key="2">
    <source>
        <dbReference type="EMBL" id="KAI7729459.1"/>
    </source>
</evidence>
<dbReference type="PRINTS" id="PR00625">
    <property type="entry name" value="JDOMAIN"/>
</dbReference>
<sequence>MLRNVHAFAENLFQGCYERHEFEPSSSHSNSWFRNLNGGPRGFNGTKANSKGAKARARKKGFQFYEDDEEVETIFRSAFGSNAGFYFWSFVNDGSPRSSSGYYNSNRASWNWRQQFEDDDDEDDEDDDESESVKPELRKDRIALGLSCSGPLSLEDVKNAYRACALKWHPDRHNGSSKVTFKYGLSWVGLDWLAVAEEKFKVCSAAYQSLCDKLAPN</sequence>
<dbReference type="AlphaFoldDB" id="A0AAD5G5H2"/>
<reference evidence="2" key="1">
    <citation type="submission" date="2022-06" db="EMBL/GenBank/DDBJ databases">
        <title>Uncovering the hologenomic basis of an extraordinary plant invasion.</title>
        <authorList>
            <person name="Bieker V.C."/>
            <person name="Martin M.D."/>
            <person name="Gilbert T."/>
            <person name="Hodgins K."/>
            <person name="Battlay P."/>
            <person name="Petersen B."/>
            <person name="Wilson J."/>
        </authorList>
    </citation>
    <scope>NUCLEOTIDE SEQUENCE</scope>
    <source>
        <strain evidence="2">AA19_3_7</strain>
        <tissue evidence="2">Leaf</tissue>
    </source>
</reference>
<accession>A0AAD5G5H2</accession>
<dbReference type="Proteomes" id="UP001206925">
    <property type="component" value="Unassembled WGS sequence"/>
</dbReference>
<dbReference type="Gene3D" id="1.10.287.110">
    <property type="entry name" value="DnaJ domain"/>
    <property type="match status" value="1"/>
</dbReference>
<keyword evidence="3" id="KW-1185">Reference proteome</keyword>
<evidence type="ECO:0000259" key="1">
    <source>
        <dbReference type="PROSITE" id="PS50076"/>
    </source>
</evidence>
<dbReference type="InterPro" id="IPR001623">
    <property type="entry name" value="DnaJ_domain"/>
</dbReference>
<dbReference type="PANTHER" id="PTHR45376">
    <property type="entry name" value="CHAPERONE DNAJ-DOMAIN SUPERFAMILY PROTEIN-RELATED"/>
    <property type="match status" value="1"/>
</dbReference>
<dbReference type="PANTHER" id="PTHR45376:SF1">
    <property type="entry name" value="CHAPERONE DNAJ-DOMAIN SUPERFAMILY PROTEIN-RELATED"/>
    <property type="match status" value="1"/>
</dbReference>
<dbReference type="SUPFAM" id="SSF46565">
    <property type="entry name" value="Chaperone J-domain"/>
    <property type="match status" value="1"/>
</dbReference>
<name>A0AAD5G5H2_AMBAR</name>
<dbReference type="PROSITE" id="PS50076">
    <property type="entry name" value="DNAJ_2"/>
    <property type="match status" value="1"/>
</dbReference>
<dbReference type="CDD" id="cd06257">
    <property type="entry name" value="DnaJ"/>
    <property type="match status" value="1"/>
</dbReference>
<proteinExistence type="predicted"/>
<feature type="domain" description="J" evidence="1">
    <location>
        <begin position="139"/>
        <end position="215"/>
    </location>
</feature>
<protein>
    <recommendedName>
        <fullName evidence="1">J domain-containing protein</fullName>
    </recommendedName>
</protein>
<dbReference type="InterPro" id="IPR036869">
    <property type="entry name" value="J_dom_sf"/>
</dbReference>
<dbReference type="SMART" id="SM00271">
    <property type="entry name" value="DnaJ"/>
    <property type="match status" value="1"/>
</dbReference>
<comment type="caution">
    <text evidence="2">The sequence shown here is derived from an EMBL/GenBank/DDBJ whole genome shotgun (WGS) entry which is preliminary data.</text>
</comment>